<dbReference type="CDD" id="cd10936">
    <property type="entry name" value="CE4_DAC2"/>
    <property type="match status" value="1"/>
</dbReference>
<dbReference type="PANTHER" id="PTHR30105:SF2">
    <property type="entry name" value="DIVERGENT POLYSACCHARIDE DEACETYLASE SUPERFAMILY"/>
    <property type="match status" value="1"/>
</dbReference>
<dbReference type="Gene3D" id="3.20.20.370">
    <property type="entry name" value="Glycoside hydrolase/deacetylase"/>
    <property type="match status" value="1"/>
</dbReference>
<keyword evidence="2" id="KW-0812">Transmembrane</keyword>
<dbReference type="GO" id="GO:0005975">
    <property type="term" value="P:carbohydrate metabolic process"/>
    <property type="evidence" value="ECO:0007669"/>
    <property type="project" value="InterPro"/>
</dbReference>
<feature type="transmembrane region" description="Helical" evidence="2">
    <location>
        <begin position="71"/>
        <end position="93"/>
    </location>
</feature>
<evidence type="ECO:0000313" key="3">
    <source>
        <dbReference type="EMBL" id="SHH95300.1"/>
    </source>
</evidence>
<keyword evidence="2" id="KW-0472">Membrane</keyword>
<dbReference type="InterPro" id="IPR011330">
    <property type="entry name" value="Glyco_hydro/deAcase_b/a-brl"/>
</dbReference>
<name>A0A1M5X635_9BACT</name>
<dbReference type="SUPFAM" id="SSF88713">
    <property type="entry name" value="Glycoside hydrolase/deacetylase"/>
    <property type="match status" value="1"/>
</dbReference>
<dbReference type="AlphaFoldDB" id="A0A1M5X635"/>
<evidence type="ECO:0000256" key="1">
    <source>
        <dbReference type="SAM" id="MobiDB-lite"/>
    </source>
</evidence>
<dbReference type="Pfam" id="PF04748">
    <property type="entry name" value="Polysacc_deac_2"/>
    <property type="match status" value="1"/>
</dbReference>
<keyword evidence="2" id="KW-1133">Transmembrane helix</keyword>
<feature type="region of interest" description="Disordered" evidence="1">
    <location>
        <begin position="14"/>
        <end position="62"/>
    </location>
</feature>
<dbReference type="STRING" id="1121409.SAMN02745124_02807"/>
<reference evidence="3 4" key="1">
    <citation type="submission" date="2016-11" db="EMBL/GenBank/DDBJ databases">
        <authorList>
            <person name="Jaros S."/>
            <person name="Januszkiewicz K."/>
            <person name="Wedrychowicz H."/>
        </authorList>
    </citation>
    <scope>NUCLEOTIDE SEQUENCE [LARGE SCALE GENOMIC DNA]</scope>
    <source>
        <strain evidence="3 4">DSM 9705</strain>
    </source>
</reference>
<dbReference type="EMBL" id="FQXS01000017">
    <property type="protein sequence ID" value="SHH95300.1"/>
    <property type="molecule type" value="Genomic_DNA"/>
</dbReference>
<feature type="compositionally biased region" description="Polar residues" evidence="1">
    <location>
        <begin position="31"/>
        <end position="42"/>
    </location>
</feature>
<gene>
    <name evidence="3" type="ORF">SAMN02745124_02807</name>
</gene>
<proteinExistence type="predicted"/>
<dbReference type="PANTHER" id="PTHR30105">
    <property type="entry name" value="UNCHARACTERIZED YIBQ-RELATED"/>
    <property type="match status" value="1"/>
</dbReference>
<sequence>MLITGQRRLVSLQDIDMDKKTSSKQKKKPARTTQKPARTTQKPARATQKPARATRVRSRRTTAPRVTARRLLTYGLLLLLLVASLGVAGYMIFFHVPVAAASPDRPRPAVIFEEPDLPAVHPEEPAEVPELVHPPKIAIIIDDMGYHRDIDRDLLHLDLNLSFSFLPHAPHTRELENVAYRLGRTVLLHLPLEARSSDYDPGPGVLLLSQPATERRQLFDDNLRQVPHAVGVNNHMGSRYSADESAMSELAELLARRQLFFVDSMTTAASQGYAAARKLGVPAAKRDVFLDNRQEREAICRQIELLVIIGRWQGSGVGIGHPYPETLAALATCGRELLDQVELVGIEQLVDGAL</sequence>
<keyword evidence="4" id="KW-1185">Reference proteome</keyword>
<evidence type="ECO:0008006" key="5">
    <source>
        <dbReference type="Google" id="ProtNLM"/>
    </source>
</evidence>
<evidence type="ECO:0000256" key="2">
    <source>
        <dbReference type="SAM" id="Phobius"/>
    </source>
</evidence>
<feature type="compositionally biased region" description="Basic residues" evidence="1">
    <location>
        <begin position="52"/>
        <end position="62"/>
    </location>
</feature>
<accession>A0A1M5X635</accession>
<evidence type="ECO:0000313" key="4">
    <source>
        <dbReference type="Proteomes" id="UP000184139"/>
    </source>
</evidence>
<protein>
    <recommendedName>
        <fullName evidence="5">Divergent polysaccharide deacetylase</fullName>
    </recommendedName>
</protein>
<organism evidence="3 4">
    <name type="scientific">Desulfofustis glycolicus DSM 9705</name>
    <dbReference type="NCBI Taxonomy" id="1121409"/>
    <lineage>
        <taxon>Bacteria</taxon>
        <taxon>Pseudomonadati</taxon>
        <taxon>Thermodesulfobacteriota</taxon>
        <taxon>Desulfobulbia</taxon>
        <taxon>Desulfobulbales</taxon>
        <taxon>Desulfocapsaceae</taxon>
        <taxon>Desulfofustis</taxon>
    </lineage>
</organism>
<dbReference type="InterPro" id="IPR006837">
    <property type="entry name" value="Divergent_DAC"/>
</dbReference>
<dbReference type="Proteomes" id="UP000184139">
    <property type="component" value="Unassembled WGS sequence"/>
</dbReference>